<proteinExistence type="predicted"/>
<gene>
    <name evidence="1" type="ORF">FFWV33_03785</name>
</gene>
<sequence length="261" mass="29624">MKKTLLLLAISVTVLISCKNNKEEGTTTEDQITTEKPLSKADSIVNTAIEAHGGKLFETADFSFDFRGKKYRFKNDGSNYEYSAQGQKGDSLIMDVMTADKFERSINNKLQTLSKEDAAKYGESLNSVIYFATLPYKLQDASVHKKYIEETTIKGKKYDVIEVTFGQDGGGKDFDDQYQYWINKDSHKIDYLAYNYQVNEGGVRFRAAFNTRVIDGVTFQDYVNYEAPVKTALKDLPALYEQGKLKELSKILTENVVNKHK</sequence>
<dbReference type="InterPro" id="IPR045444">
    <property type="entry name" value="DUF6503"/>
</dbReference>
<organism evidence="1 2">
    <name type="scientific">Flavobacterium faecale</name>
    <dbReference type="NCBI Taxonomy" id="1355330"/>
    <lineage>
        <taxon>Bacteria</taxon>
        <taxon>Pseudomonadati</taxon>
        <taxon>Bacteroidota</taxon>
        <taxon>Flavobacteriia</taxon>
        <taxon>Flavobacteriales</taxon>
        <taxon>Flavobacteriaceae</taxon>
        <taxon>Flavobacterium</taxon>
    </lineage>
</organism>
<dbReference type="PROSITE" id="PS51257">
    <property type="entry name" value="PROKAR_LIPOPROTEIN"/>
    <property type="match status" value="1"/>
</dbReference>
<dbReference type="AlphaFoldDB" id="A0A2S1LAG1"/>
<dbReference type="Pfam" id="PF20113">
    <property type="entry name" value="DUF6503"/>
    <property type="match status" value="1"/>
</dbReference>
<dbReference type="Proteomes" id="UP000244527">
    <property type="component" value="Chromosome"/>
</dbReference>
<name>A0A2S1LAG1_9FLAO</name>
<reference evidence="1 2" key="1">
    <citation type="submission" date="2017-04" db="EMBL/GenBank/DDBJ databases">
        <title>Compelte genome sequence of WV33.</title>
        <authorList>
            <person name="Lee P.C."/>
        </authorList>
    </citation>
    <scope>NUCLEOTIDE SEQUENCE [LARGE SCALE GENOMIC DNA]</scope>
    <source>
        <strain evidence="1 2">WV33</strain>
    </source>
</reference>
<protein>
    <recommendedName>
        <fullName evidence="3">Deoxyribose-phosphate aldolase</fullName>
    </recommendedName>
</protein>
<dbReference type="EMBL" id="CP020918">
    <property type="protein sequence ID" value="AWG20722.1"/>
    <property type="molecule type" value="Genomic_DNA"/>
</dbReference>
<accession>A0A2S1LAG1</accession>
<dbReference type="RefSeq" id="WP_108739679.1">
    <property type="nucleotide sequence ID" value="NZ_CP020918.1"/>
</dbReference>
<dbReference type="KEGG" id="ffa:FFWV33_03785"/>
<keyword evidence="2" id="KW-1185">Reference proteome</keyword>
<evidence type="ECO:0008006" key="3">
    <source>
        <dbReference type="Google" id="ProtNLM"/>
    </source>
</evidence>
<evidence type="ECO:0000313" key="1">
    <source>
        <dbReference type="EMBL" id="AWG20722.1"/>
    </source>
</evidence>
<evidence type="ECO:0000313" key="2">
    <source>
        <dbReference type="Proteomes" id="UP000244527"/>
    </source>
</evidence>
<dbReference type="OrthoDB" id="982433at2"/>